<organism evidence="6 7">
    <name type="scientific">Geodermatophilus obscurus</name>
    <dbReference type="NCBI Taxonomy" id="1861"/>
    <lineage>
        <taxon>Bacteria</taxon>
        <taxon>Bacillati</taxon>
        <taxon>Actinomycetota</taxon>
        <taxon>Actinomycetes</taxon>
        <taxon>Geodermatophilales</taxon>
        <taxon>Geodermatophilaceae</taxon>
        <taxon>Geodermatophilus</taxon>
    </lineage>
</organism>
<protein>
    <submittedName>
        <fullName evidence="6">ModE molybdate transport repressor domain-containing protein</fullName>
    </submittedName>
</protein>
<comment type="similarity">
    <text evidence="1">Belongs to the LysR transcriptional regulatory family.</text>
</comment>
<feature type="domain" description="HTH lysR-type" evidence="5">
    <location>
        <begin position="1"/>
        <end position="58"/>
    </location>
</feature>
<dbReference type="RefSeq" id="WP_072913782.1">
    <property type="nucleotide sequence ID" value="NZ_FRDM01000003.1"/>
</dbReference>
<evidence type="ECO:0000256" key="4">
    <source>
        <dbReference type="ARBA" id="ARBA00023163"/>
    </source>
</evidence>
<dbReference type="OrthoDB" id="4131546at2"/>
<dbReference type="Pfam" id="PF00126">
    <property type="entry name" value="HTH_1"/>
    <property type="match status" value="1"/>
</dbReference>
<evidence type="ECO:0000259" key="5">
    <source>
        <dbReference type="PROSITE" id="PS50931"/>
    </source>
</evidence>
<dbReference type="GO" id="GO:0003700">
    <property type="term" value="F:DNA-binding transcription factor activity"/>
    <property type="evidence" value="ECO:0007669"/>
    <property type="project" value="InterPro"/>
</dbReference>
<dbReference type="InterPro" id="IPR005119">
    <property type="entry name" value="LysR_subst-bd"/>
</dbReference>
<dbReference type="PANTHER" id="PTHR30346">
    <property type="entry name" value="TRANSCRIPTIONAL DUAL REGULATOR HCAR-RELATED"/>
    <property type="match status" value="1"/>
</dbReference>
<dbReference type="Gene3D" id="3.40.190.10">
    <property type="entry name" value="Periplasmic binding protein-like II"/>
    <property type="match status" value="2"/>
</dbReference>
<dbReference type="PRINTS" id="PR00039">
    <property type="entry name" value="HTHLYSR"/>
</dbReference>
<dbReference type="FunFam" id="1.10.10.10:FF:000001">
    <property type="entry name" value="LysR family transcriptional regulator"/>
    <property type="match status" value="1"/>
</dbReference>
<keyword evidence="2" id="KW-0805">Transcription regulation</keyword>
<dbReference type="AlphaFoldDB" id="A0A1M7SJM2"/>
<proteinExistence type="inferred from homology"/>
<keyword evidence="3" id="KW-0238">DNA-binding</keyword>
<dbReference type="EMBL" id="FRDM01000003">
    <property type="protein sequence ID" value="SHN58662.1"/>
    <property type="molecule type" value="Genomic_DNA"/>
</dbReference>
<reference evidence="6 7" key="1">
    <citation type="submission" date="2016-12" db="EMBL/GenBank/DDBJ databases">
        <authorList>
            <person name="Song W.-J."/>
            <person name="Kurnit D.M."/>
        </authorList>
    </citation>
    <scope>NUCLEOTIDE SEQUENCE [LARGE SCALE GENOMIC DNA]</scope>
    <source>
        <strain evidence="6 7">DSM 43162</strain>
    </source>
</reference>
<dbReference type="Gene3D" id="1.10.10.10">
    <property type="entry name" value="Winged helix-like DNA-binding domain superfamily/Winged helix DNA-binding domain"/>
    <property type="match status" value="1"/>
</dbReference>
<dbReference type="PROSITE" id="PS50931">
    <property type="entry name" value="HTH_LYSR"/>
    <property type="match status" value="1"/>
</dbReference>
<accession>A0A1M7SJM2</accession>
<evidence type="ECO:0000256" key="3">
    <source>
        <dbReference type="ARBA" id="ARBA00023125"/>
    </source>
</evidence>
<name>A0A1M7SJM2_9ACTN</name>
<dbReference type="PANTHER" id="PTHR30346:SF29">
    <property type="entry name" value="LYSR SUBSTRATE-BINDING"/>
    <property type="match status" value="1"/>
</dbReference>
<sequence length="306" mass="32170">MDPRRVLVFREVARTGSLAGAARALGWTQPAVSQQVRQLEREIGTALVLRQGRGVALTEAGRVLLRHAEGVADRLAAAEQEVAALTGLAAGTVRLSAFPTAAAVLLPPALVALRERAPALQVHFTEQEPPEAEAAVRSGAADLALVFRHEDDEDAVPGDLLREPLARSPVVAVVRAGEPLPTTLAELRDQPWIAGCVRCRGHLLRCARRAGFPPDIRFATDDHVVVQRLVASGLGVALLPSWALAASTQPGVVAVELPDVDGRVVETLARPDARRVPGVAALLAALRAAASAGAQEPVEHPDAEAQ</sequence>
<evidence type="ECO:0000256" key="2">
    <source>
        <dbReference type="ARBA" id="ARBA00023015"/>
    </source>
</evidence>
<dbReference type="SUPFAM" id="SSF53850">
    <property type="entry name" value="Periplasmic binding protein-like II"/>
    <property type="match status" value="1"/>
</dbReference>
<dbReference type="InterPro" id="IPR000847">
    <property type="entry name" value="LysR_HTH_N"/>
</dbReference>
<dbReference type="InterPro" id="IPR036388">
    <property type="entry name" value="WH-like_DNA-bd_sf"/>
</dbReference>
<dbReference type="GO" id="GO:0003677">
    <property type="term" value="F:DNA binding"/>
    <property type="evidence" value="ECO:0007669"/>
    <property type="project" value="UniProtKB-KW"/>
</dbReference>
<dbReference type="Pfam" id="PF03466">
    <property type="entry name" value="LysR_substrate"/>
    <property type="match status" value="1"/>
</dbReference>
<evidence type="ECO:0000313" key="6">
    <source>
        <dbReference type="EMBL" id="SHN58662.1"/>
    </source>
</evidence>
<gene>
    <name evidence="6" type="ORF">SAMN05660350_00797</name>
</gene>
<dbReference type="GO" id="GO:0032993">
    <property type="term" value="C:protein-DNA complex"/>
    <property type="evidence" value="ECO:0007669"/>
    <property type="project" value="TreeGrafter"/>
</dbReference>
<evidence type="ECO:0000313" key="7">
    <source>
        <dbReference type="Proteomes" id="UP000184428"/>
    </source>
</evidence>
<evidence type="ECO:0000256" key="1">
    <source>
        <dbReference type="ARBA" id="ARBA00009437"/>
    </source>
</evidence>
<dbReference type="InterPro" id="IPR036390">
    <property type="entry name" value="WH_DNA-bd_sf"/>
</dbReference>
<keyword evidence="4" id="KW-0804">Transcription</keyword>
<dbReference type="Proteomes" id="UP000184428">
    <property type="component" value="Unassembled WGS sequence"/>
</dbReference>
<dbReference type="SUPFAM" id="SSF46785">
    <property type="entry name" value="Winged helix' DNA-binding domain"/>
    <property type="match status" value="1"/>
</dbReference>